<dbReference type="PANTHER" id="PTHR30473:SF3">
    <property type="entry name" value="PROTEIN PHOH"/>
    <property type="match status" value="1"/>
</dbReference>
<dbReference type="InterPro" id="IPR051451">
    <property type="entry name" value="PhoH2-like"/>
</dbReference>
<sequence>MSRGNGKGQHKREARQARRNARRHPELVANQDQFEAQIEHEMSRVIFGPLQARNETQGQMIATVKSKRVSFITGPAGTGKTFVATSLAAEMLEAGEIERIVIARPMVGCEEDMGFLPGTEAEKYQPWLGPFFDVLEGKLGKKRVETYLKYGKIVASPLQRMRGSTFRNAFVILDEAQNTTVGQMKMFLTRLGTNSRAVIDGDIEQNDLPKGKESGLADAVKRFKGSSHFGMVEFTEDDIERDPIVREVVKAYRKVA</sequence>
<keyword evidence="2" id="KW-0547">Nucleotide-binding</keyword>
<dbReference type="RefSeq" id="WP_115292679.1">
    <property type="nucleotide sequence ID" value="NZ_UGUU01000002.1"/>
</dbReference>
<dbReference type="Proteomes" id="UP000254260">
    <property type="component" value="Unassembled WGS sequence"/>
</dbReference>
<evidence type="ECO:0000313" key="7">
    <source>
        <dbReference type="Proteomes" id="UP000254260"/>
    </source>
</evidence>
<dbReference type="PANTHER" id="PTHR30473">
    <property type="entry name" value="PROTEIN PHOH"/>
    <property type="match status" value="1"/>
</dbReference>
<name>A0A379PLH4_ECTME</name>
<organism evidence="6 7">
    <name type="scientific">Ectopseudomonas mendocina</name>
    <name type="common">Pseudomonas mendocina</name>
    <dbReference type="NCBI Taxonomy" id="300"/>
    <lineage>
        <taxon>Bacteria</taxon>
        <taxon>Pseudomonadati</taxon>
        <taxon>Pseudomonadota</taxon>
        <taxon>Gammaproteobacteria</taxon>
        <taxon>Pseudomonadales</taxon>
        <taxon>Pseudomonadaceae</taxon>
        <taxon>Ectopseudomonas</taxon>
    </lineage>
</organism>
<evidence type="ECO:0000259" key="5">
    <source>
        <dbReference type="Pfam" id="PF02562"/>
    </source>
</evidence>
<feature type="region of interest" description="Disordered" evidence="4">
    <location>
        <begin position="1"/>
        <end position="29"/>
    </location>
</feature>
<evidence type="ECO:0000256" key="1">
    <source>
        <dbReference type="ARBA" id="ARBA00010393"/>
    </source>
</evidence>
<dbReference type="SUPFAM" id="SSF52540">
    <property type="entry name" value="P-loop containing nucleoside triphosphate hydrolases"/>
    <property type="match status" value="1"/>
</dbReference>
<comment type="similarity">
    <text evidence="1">Belongs to the PhoH family.</text>
</comment>
<feature type="domain" description="PhoH-like protein" evidence="5">
    <location>
        <begin position="50"/>
        <end position="252"/>
    </location>
</feature>
<dbReference type="InterPro" id="IPR027417">
    <property type="entry name" value="P-loop_NTPase"/>
</dbReference>
<dbReference type="GO" id="GO:0005829">
    <property type="term" value="C:cytosol"/>
    <property type="evidence" value="ECO:0007669"/>
    <property type="project" value="TreeGrafter"/>
</dbReference>
<feature type="compositionally biased region" description="Basic residues" evidence="4">
    <location>
        <begin position="8"/>
        <end position="22"/>
    </location>
</feature>
<evidence type="ECO:0000313" key="6">
    <source>
        <dbReference type="EMBL" id="SUE95821.1"/>
    </source>
</evidence>
<accession>A0A379PLH4</accession>
<dbReference type="AlphaFoldDB" id="A0A379PLH4"/>
<dbReference type="GO" id="GO:0005524">
    <property type="term" value="F:ATP binding"/>
    <property type="evidence" value="ECO:0007669"/>
    <property type="project" value="UniProtKB-KW"/>
</dbReference>
<keyword evidence="3" id="KW-0067">ATP-binding</keyword>
<dbReference type="OrthoDB" id="9805148at2"/>
<evidence type="ECO:0000256" key="3">
    <source>
        <dbReference type="ARBA" id="ARBA00022840"/>
    </source>
</evidence>
<reference evidence="6 7" key="1">
    <citation type="submission" date="2018-06" db="EMBL/GenBank/DDBJ databases">
        <authorList>
            <consortium name="Pathogen Informatics"/>
            <person name="Doyle S."/>
        </authorList>
    </citation>
    <scope>NUCLEOTIDE SEQUENCE [LARGE SCALE GENOMIC DNA]</scope>
    <source>
        <strain evidence="6 7">NCTC10899</strain>
    </source>
</reference>
<dbReference type="InterPro" id="IPR003714">
    <property type="entry name" value="PhoH"/>
</dbReference>
<evidence type="ECO:0000256" key="4">
    <source>
        <dbReference type="SAM" id="MobiDB-lite"/>
    </source>
</evidence>
<proteinExistence type="inferred from homology"/>
<evidence type="ECO:0000256" key="2">
    <source>
        <dbReference type="ARBA" id="ARBA00022741"/>
    </source>
</evidence>
<dbReference type="Gene3D" id="3.40.50.300">
    <property type="entry name" value="P-loop containing nucleotide triphosphate hydrolases"/>
    <property type="match status" value="1"/>
</dbReference>
<dbReference type="Pfam" id="PF02562">
    <property type="entry name" value="PhoH"/>
    <property type="match status" value="1"/>
</dbReference>
<dbReference type="EMBL" id="UGUU01000002">
    <property type="protein sequence ID" value="SUE95821.1"/>
    <property type="molecule type" value="Genomic_DNA"/>
</dbReference>
<gene>
    <name evidence="6" type="primary">phoH</name>
    <name evidence="6" type="ORF">NCTC10899_05062</name>
</gene>
<protein>
    <submittedName>
        <fullName evidence="6">PhoH-like protein</fullName>
    </submittedName>
</protein>